<evidence type="ECO:0000256" key="6">
    <source>
        <dbReference type="SAM" id="Phobius"/>
    </source>
</evidence>
<dbReference type="EMBL" id="NHTK01006044">
    <property type="protein sequence ID" value="PPQ66385.1"/>
    <property type="molecule type" value="Genomic_DNA"/>
</dbReference>
<accession>A0A409VJG4</accession>
<reference evidence="7 8" key="1">
    <citation type="journal article" date="2018" name="Evol. Lett.">
        <title>Horizontal gene cluster transfer increased hallucinogenic mushroom diversity.</title>
        <authorList>
            <person name="Reynolds H.T."/>
            <person name="Vijayakumar V."/>
            <person name="Gluck-Thaler E."/>
            <person name="Korotkin H.B."/>
            <person name="Matheny P.B."/>
            <person name="Slot J.C."/>
        </authorList>
    </citation>
    <scope>NUCLEOTIDE SEQUENCE [LARGE SCALE GENOMIC DNA]</scope>
    <source>
        <strain evidence="7 8">2629</strain>
    </source>
</reference>
<feature type="compositionally biased region" description="Basic residues" evidence="5">
    <location>
        <begin position="1"/>
        <end position="10"/>
    </location>
</feature>
<evidence type="ECO:0000313" key="7">
    <source>
        <dbReference type="EMBL" id="PPQ66385.1"/>
    </source>
</evidence>
<evidence type="ECO:0000256" key="5">
    <source>
        <dbReference type="SAM" id="MobiDB-lite"/>
    </source>
</evidence>
<feature type="region of interest" description="Disordered" evidence="5">
    <location>
        <begin position="123"/>
        <end position="142"/>
    </location>
</feature>
<dbReference type="Proteomes" id="UP000284842">
    <property type="component" value="Unassembled WGS sequence"/>
</dbReference>
<proteinExistence type="predicted"/>
<comment type="caution">
    <text evidence="7">The sequence shown here is derived from an EMBL/GenBank/DDBJ whole genome shotgun (WGS) entry which is preliminary data.</text>
</comment>
<keyword evidence="2 6" id="KW-0812">Transmembrane</keyword>
<feature type="transmembrane region" description="Helical" evidence="6">
    <location>
        <begin position="250"/>
        <end position="273"/>
    </location>
</feature>
<dbReference type="Pfam" id="PF00335">
    <property type="entry name" value="Tetraspanin"/>
    <property type="match status" value="1"/>
</dbReference>
<feature type="transmembrane region" description="Helical" evidence="6">
    <location>
        <begin position="280"/>
        <end position="302"/>
    </location>
</feature>
<gene>
    <name evidence="7" type="ORF">CVT24_007214</name>
</gene>
<organism evidence="7 8">
    <name type="scientific">Panaeolus cyanescens</name>
    <dbReference type="NCBI Taxonomy" id="181874"/>
    <lineage>
        <taxon>Eukaryota</taxon>
        <taxon>Fungi</taxon>
        <taxon>Dikarya</taxon>
        <taxon>Basidiomycota</taxon>
        <taxon>Agaricomycotina</taxon>
        <taxon>Agaricomycetes</taxon>
        <taxon>Agaricomycetidae</taxon>
        <taxon>Agaricales</taxon>
        <taxon>Agaricineae</taxon>
        <taxon>Galeropsidaceae</taxon>
        <taxon>Panaeolus</taxon>
    </lineage>
</organism>
<sequence length="444" mass="49572">MASSRTRRRSNSSGPERRGSRAIPLRRSVTHAHGSNPLPTLYLLDNGSQVFAPFPLREEAKRASIQPYPGFTEQAHKFGFYTDVDPNSHTPRFPGVQQPRLPQYGQDENDIIVPEDLCEVEIGESTPSKAGGRSRYDKRTNTSIYSDSPSKFTDKWPPLRGLDDSVRSAGSRVLYGESDIPPPPAPSLEEGRHGFYSHFGSKKWTVHKWVLIVSVILLLLYSLAGLVYAVMTWFNAWDKAVVMAVADMDILTVITLTAALMLFTSLVGISGTVLDSRPILAVYAMLLWPCLICLLSVGYVSYKRVTFSLDHKLNLSWSRFYTKSGRLSIQDSLGCCGFYSALHDAAPSMRCYLRTPLPGCKAMLYDFESRNLRFIWRGAFSLVPIHILNVIAALLCANHITETFGKGMTPKQYRLSALDVKEDAHRILGSFNGKHIEEVGYAKI</sequence>
<evidence type="ECO:0008006" key="9">
    <source>
        <dbReference type="Google" id="ProtNLM"/>
    </source>
</evidence>
<dbReference type="AlphaFoldDB" id="A0A409VJG4"/>
<keyword evidence="3 6" id="KW-1133">Transmembrane helix</keyword>
<dbReference type="GO" id="GO:0016020">
    <property type="term" value="C:membrane"/>
    <property type="evidence" value="ECO:0007669"/>
    <property type="project" value="UniProtKB-SubCell"/>
</dbReference>
<keyword evidence="4 6" id="KW-0472">Membrane</keyword>
<evidence type="ECO:0000256" key="4">
    <source>
        <dbReference type="ARBA" id="ARBA00023136"/>
    </source>
</evidence>
<comment type="subcellular location">
    <subcellularLocation>
        <location evidence="1">Membrane</location>
        <topology evidence="1">Multi-pass membrane protein</topology>
    </subcellularLocation>
</comment>
<name>A0A409VJG4_9AGAR</name>
<dbReference type="OrthoDB" id="2156690at2759"/>
<evidence type="ECO:0000256" key="2">
    <source>
        <dbReference type="ARBA" id="ARBA00022692"/>
    </source>
</evidence>
<dbReference type="InParanoid" id="A0A409VJG4"/>
<dbReference type="InterPro" id="IPR018499">
    <property type="entry name" value="Tetraspanin/Peripherin"/>
</dbReference>
<feature type="transmembrane region" description="Helical" evidence="6">
    <location>
        <begin position="374"/>
        <end position="397"/>
    </location>
</feature>
<evidence type="ECO:0000256" key="1">
    <source>
        <dbReference type="ARBA" id="ARBA00004141"/>
    </source>
</evidence>
<feature type="region of interest" description="Disordered" evidence="5">
    <location>
        <begin position="1"/>
        <end position="36"/>
    </location>
</feature>
<dbReference type="STRING" id="181874.A0A409VJG4"/>
<evidence type="ECO:0000313" key="8">
    <source>
        <dbReference type="Proteomes" id="UP000284842"/>
    </source>
</evidence>
<evidence type="ECO:0000256" key="3">
    <source>
        <dbReference type="ARBA" id="ARBA00022989"/>
    </source>
</evidence>
<protein>
    <recommendedName>
        <fullName evidence="9">Tetraspanin Tsp2</fullName>
    </recommendedName>
</protein>
<keyword evidence="8" id="KW-1185">Reference proteome</keyword>
<feature type="transmembrane region" description="Helical" evidence="6">
    <location>
        <begin position="209"/>
        <end position="230"/>
    </location>
</feature>